<reference evidence="2 3" key="1">
    <citation type="journal article" date="2018" name="Nat. Ecol. Evol.">
        <title>Pezizomycetes genomes reveal the molecular basis of ectomycorrhizal truffle lifestyle.</title>
        <authorList>
            <person name="Murat C."/>
            <person name="Payen T."/>
            <person name="Noel B."/>
            <person name="Kuo A."/>
            <person name="Morin E."/>
            <person name="Chen J."/>
            <person name="Kohler A."/>
            <person name="Krizsan K."/>
            <person name="Balestrini R."/>
            <person name="Da Silva C."/>
            <person name="Montanini B."/>
            <person name="Hainaut M."/>
            <person name="Levati E."/>
            <person name="Barry K.W."/>
            <person name="Belfiori B."/>
            <person name="Cichocki N."/>
            <person name="Clum A."/>
            <person name="Dockter R.B."/>
            <person name="Fauchery L."/>
            <person name="Guy J."/>
            <person name="Iotti M."/>
            <person name="Le Tacon F."/>
            <person name="Lindquist E.A."/>
            <person name="Lipzen A."/>
            <person name="Malagnac F."/>
            <person name="Mello A."/>
            <person name="Molinier V."/>
            <person name="Miyauchi S."/>
            <person name="Poulain J."/>
            <person name="Riccioni C."/>
            <person name="Rubini A."/>
            <person name="Sitrit Y."/>
            <person name="Splivallo R."/>
            <person name="Traeger S."/>
            <person name="Wang M."/>
            <person name="Zifcakova L."/>
            <person name="Wipf D."/>
            <person name="Zambonelli A."/>
            <person name="Paolocci F."/>
            <person name="Nowrousian M."/>
            <person name="Ottonello S."/>
            <person name="Baldrian P."/>
            <person name="Spatafora J.W."/>
            <person name="Henrissat B."/>
            <person name="Nagy L.G."/>
            <person name="Aury J.M."/>
            <person name="Wincker P."/>
            <person name="Grigoriev I.V."/>
            <person name="Bonfante P."/>
            <person name="Martin F.M."/>
        </authorList>
    </citation>
    <scope>NUCLEOTIDE SEQUENCE [LARGE SCALE GENOMIC DNA]</scope>
    <source>
        <strain evidence="2 3">ATCC MYA-4762</strain>
    </source>
</reference>
<feature type="chain" id="PRO_5017936767" evidence="1">
    <location>
        <begin position="16"/>
        <end position="270"/>
    </location>
</feature>
<dbReference type="Proteomes" id="UP000267821">
    <property type="component" value="Unassembled WGS sequence"/>
</dbReference>
<evidence type="ECO:0000256" key="1">
    <source>
        <dbReference type="SAM" id="SignalP"/>
    </source>
</evidence>
<protein>
    <submittedName>
        <fullName evidence="2">Uncharacterized protein</fullName>
    </submittedName>
</protein>
<keyword evidence="1" id="KW-0732">Signal</keyword>
<keyword evidence="3" id="KW-1185">Reference proteome</keyword>
<organism evidence="2 3">
    <name type="scientific">Terfezia boudieri ATCC MYA-4762</name>
    <dbReference type="NCBI Taxonomy" id="1051890"/>
    <lineage>
        <taxon>Eukaryota</taxon>
        <taxon>Fungi</taxon>
        <taxon>Dikarya</taxon>
        <taxon>Ascomycota</taxon>
        <taxon>Pezizomycotina</taxon>
        <taxon>Pezizomycetes</taxon>
        <taxon>Pezizales</taxon>
        <taxon>Pezizaceae</taxon>
        <taxon>Terfezia</taxon>
    </lineage>
</organism>
<evidence type="ECO:0000313" key="3">
    <source>
        <dbReference type="Proteomes" id="UP000267821"/>
    </source>
</evidence>
<accession>A0A3N4LKF7</accession>
<sequence>MYIHFLLLTATTTTAVILTDSIVVTTWWNNNKYCIVKDTVYDVTQKEAIENIRCNVCGAQPVVEVEDVLHPLGYKLGGILHLKPLLFDKSGHASEPLQCRLIQLQVLVIIQATLQNDVNKEVIFKSTVQISTSEKLVYDRIPVKICISICRQNSLGITCENFDMPIIRGNDADPIDYCCCHYSSQPLHQSGKPCRMHGAYNDMCLIPPFQICRMADGDITLAKRASSVTAIGRVRSHIGIPGNEKADQRAAYESALGRIAVVGRQQQEQA</sequence>
<dbReference type="OrthoDB" id="6774133at2759"/>
<dbReference type="EMBL" id="ML121556">
    <property type="protein sequence ID" value="RPB21872.1"/>
    <property type="molecule type" value="Genomic_DNA"/>
</dbReference>
<name>A0A3N4LKF7_9PEZI</name>
<feature type="signal peptide" evidence="1">
    <location>
        <begin position="1"/>
        <end position="15"/>
    </location>
</feature>
<dbReference type="InParanoid" id="A0A3N4LKF7"/>
<dbReference type="AlphaFoldDB" id="A0A3N4LKF7"/>
<evidence type="ECO:0000313" key="2">
    <source>
        <dbReference type="EMBL" id="RPB21872.1"/>
    </source>
</evidence>
<gene>
    <name evidence="2" type="ORF">L211DRAFT_851098</name>
</gene>
<proteinExistence type="predicted"/>